<accession>A0ABV4XVU8</accession>
<proteinExistence type="predicted"/>
<reference evidence="2 3" key="1">
    <citation type="submission" date="2024-09" db="EMBL/GenBank/DDBJ databases">
        <title>Floridaenema gen nov. (Aerosakkonemataceae, Aerosakkonematales ord. nov., Cyanobacteria) from benthic tropical and subtropical fresh waters, with the description of four new species.</title>
        <authorList>
            <person name="Moretto J.A."/>
            <person name="Berthold D.E."/>
            <person name="Lefler F.W."/>
            <person name="Huang I.-S."/>
            <person name="Laughinghouse H. IV."/>
        </authorList>
    </citation>
    <scope>NUCLEOTIDE SEQUENCE [LARGE SCALE GENOMIC DNA]</scope>
    <source>
        <strain evidence="2 3">BLCC-F50</strain>
    </source>
</reference>
<evidence type="ECO:0000256" key="1">
    <source>
        <dbReference type="SAM" id="Phobius"/>
    </source>
</evidence>
<gene>
    <name evidence="2" type="ORF">ACE1CI_23360</name>
</gene>
<evidence type="ECO:0000313" key="2">
    <source>
        <dbReference type="EMBL" id="MFB2895858.1"/>
    </source>
</evidence>
<organism evidence="2 3">
    <name type="scientific">Floridaenema flaviceps BLCC-F50</name>
    <dbReference type="NCBI Taxonomy" id="3153642"/>
    <lineage>
        <taxon>Bacteria</taxon>
        <taxon>Bacillati</taxon>
        <taxon>Cyanobacteriota</taxon>
        <taxon>Cyanophyceae</taxon>
        <taxon>Oscillatoriophycideae</taxon>
        <taxon>Aerosakkonematales</taxon>
        <taxon>Aerosakkonemataceae</taxon>
        <taxon>Floridanema</taxon>
        <taxon>Floridanema flaviceps</taxon>
    </lineage>
</organism>
<evidence type="ECO:0008006" key="4">
    <source>
        <dbReference type="Google" id="ProtNLM"/>
    </source>
</evidence>
<dbReference type="Proteomes" id="UP001576784">
    <property type="component" value="Unassembled WGS sequence"/>
</dbReference>
<keyword evidence="3" id="KW-1185">Reference proteome</keyword>
<name>A0ABV4XVU8_9CYAN</name>
<protein>
    <recommendedName>
        <fullName evidence="4">ATP synthase F0 subunit 8</fullName>
    </recommendedName>
</protein>
<dbReference type="RefSeq" id="WP_413265494.1">
    <property type="nucleotide sequence ID" value="NZ_JBHFNR010000172.1"/>
</dbReference>
<keyword evidence="1" id="KW-0472">Membrane</keyword>
<sequence>MGYPTPIDTAPYQTINSTNLPSNQWSSTNSVTVTQVSSFIFFLLILLIGYFCLQRWTQKRCKQQAIDYHQQKIEQLERIWKMTAHRKL</sequence>
<feature type="transmembrane region" description="Helical" evidence="1">
    <location>
        <begin position="33"/>
        <end position="53"/>
    </location>
</feature>
<evidence type="ECO:0000313" key="3">
    <source>
        <dbReference type="Proteomes" id="UP001576784"/>
    </source>
</evidence>
<comment type="caution">
    <text evidence="2">The sequence shown here is derived from an EMBL/GenBank/DDBJ whole genome shotgun (WGS) entry which is preliminary data.</text>
</comment>
<keyword evidence="1" id="KW-1133">Transmembrane helix</keyword>
<keyword evidence="1" id="KW-0812">Transmembrane</keyword>
<dbReference type="EMBL" id="JBHFNR010000172">
    <property type="protein sequence ID" value="MFB2895858.1"/>
    <property type="molecule type" value="Genomic_DNA"/>
</dbReference>